<comment type="similarity">
    <text evidence="9">Belongs to the peroxiredoxin family. BCP/PrxQ subfamily.</text>
</comment>
<evidence type="ECO:0000256" key="8">
    <source>
        <dbReference type="ARBA" id="ARBA00032824"/>
    </source>
</evidence>
<gene>
    <name evidence="14" type="ORF">FSW04_08600</name>
</gene>
<sequence length="175" mass="18633">MPRGPQVGELAPDFELQGTAGRFRLGDHRGRRVVLAFYPGDETPVCTKQFCSYRDRSEDLSALDAIVVGISGQDVASHEAFTANHGLTVPLLADPDKAVARAYGVARPVLGTQRATFVIDEAGRVAWKKLHALGLDFVSVDQLTQVLANARPGGEVRSAGARPGGETRGPRSPST</sequence>
<dbReference type="GO" id="GO:0005737">
    <property type="term" value="C:cytoplasm"/>
    <property type="evidence" value="ECO:0007669"/>
    <property type="project" value="TreeGrafter"/>
</dbReference>
<keyword evidence="4" id="KW-0049">Antioxidant</keyword>
<feature type="region of interest" description="Disordered" evidence="12">
    <location>
        <begin position="151"/>
        <end position="175"/>
    </location>
</feature>
<protein>
    <recommendedName>
        <fullName evidence="2">thioredoxin-dependent peroxiredoxin</fullName>
        <ecNumber evidence="2">1.11.1.24</ecNumber>
    </recommendedName>
    <alternativeName>
        <fullName evidence="10">Bacterioferritin comigratory protein</fullName>
    </alternativeName>
    <alternativeName>
        <fullName evidence="8">Thioredoxin peroxidase</fullName>
    </alternativeName>
</protein>
<dbReference type="EMBL" id="CP042430">
    <property type="protein sequence ID" value="QEC47629.1"/>
    <property type="molecule type" value="Genomic_DNA"/>
</dbReference>
<evidence type="ECO:0000259" key="13">
    <source>
        <dbReference type="PROSITE" id="PS51352"/>
    </source>
</evidence>
<name>A0A5B8U3K0_9ACTN</name>
<evidence type="ECO:0000256" key="9">
    <source>
        <dbReference type="ARBA" id="ARBA00038489"/>
    </source>
</evidence>
<dbReference type="Pfam" id="PF00578">
    <property type="entry name" value="AhpC-TSA"/>
    <property type="match status" value="1"/>
</dbReference>
<evidence type="ECO:0000313" key="14">
    <source>
        <dbReference type="EMBL" id="QEC47629.1"/>
    </source>
</evidence>
<evidence type="ECO:0000256" key="6">
    <source>
        <dbReference type="ARBA" id="ARBA00023157"/>
    </source>
</evidence>
<evidence type="ECO:0000256" key="1">
    <source>
        <dbReference type="ARBA" id="ARBA00003330"/>
    </source>
</evidence>
<dbReference type="EC" id="1.11.1.24" evidence="2"/>
<keyword evidence="5" id="KW-0560">Oxidoreductase</keyword>
<comment type="catalytic activity">
    <reaction evidence="11">
        <text>a hydroperoxide + [thioredoxin]-dithiol = an alcohol + [thioredoxin]-disulfide + H2O</text>
        <dbReference type="Rhea" id="RHEA:62620"/>
        <dbReference type="Rhea" id="RHEA-COMP:10698"/>
        <dbReference type="Rhea" id="RHEA-COMP:10700"/>
        <dbReference type="ChEBI" id="CHEBI:15377"/>
        <dbReference type="ChEBI" id="CHEBI:29950"/>
        <dbReference type="ChEBI" id="CHEBI:30879"/>
        <dbReference type="ChEBI" id="CHEBI:35924"/>
        <dbReference type="ChEBI" id="CHEBI:50058"/>
        <dbReference type="EC" id="1.11.1.24"/>
    </reaction>
</comment>
<dbReference type="InterPro" id="IPR036249">
    <property type="entry name" value="Thioredoxin-like_sf"/>
</dbReference>
<feature type="domain" description="Thioredoxin" evidence="13">
    <location>
        <begin position="5"/>
        <end position="152"/>
    </location>
</feature>
<dbReference type="InterPro" id="IPR050924">
    <property type="entry name" value="Peroxiredoxin_BCP/PrxQ"/>
</dbReference>
<dbReference type="InterPro" id="IPR000866">
    <property type="entry name" value="AhpC/TSA"/>
</dbReference>
<dbReference type="PANTHER" id="PTHR42801:SF4">
    <property type="entry name" value="AHPC_TSA FAMILY PROTEIN"/>
    <property type="match status" value="1"/>
</dbReference>
<evidence type="ECO:0000313" key="15">
    <source>
        <dbReference type="Proteomes" id="UP000321805"/>
    </source>
</evidence>
<evidence type="ECO:0000256" key="3">
    <source>
        <dbReference type="ARBA" id="ARBA00022559"/>
    </source>
</evidence>
<accession>A0A5B8U3K0</accession>
<dbReference type="SUPFAM" id="SSF52833">
    <property type="entry name" value="Thioredoxin-like"/>
    <property type="match status" value="1"/>
</dbReference>
<dbReference type="Gene3D" id="3.40.30.10">
    <property type="entry name" value="Glutaredoxin"/>
    <property type="match status" value="1"/>
</dbReference>
<dbReference type="PANTHER" id="PTHR42801">
    <property type="entry name" value="THIOREDOXIN-DEPENDENT PEROXIDE REDUCTASE"/>
    <property type="match status" value="1"/>
</dbReference>
<dbReference type="Proteomes" id="UP000321805">
    <property type="component" value="Chromosome"/>
</dbReference>
<comment type="function">
    <text evidence="1">Thiol-specific peroxidase that catalyzes the reduction of hydrogen peroxide and organic hydroperoxides to water and alcohols, respectively. Plays a role in cell protection against oxidative stress by detoxifying peroxides and as sensor of hydrogen peroxide-mediated signaling events.</text>
</comment>
<evidence type="ECO:0000256" key="4">
    <source>
        <dbReference type="ARBA" id="ARBA00022862"/>
    </source>
</evidence>
<evidence type="ECO:0000256" key="5">
    <source>
        <dbReference type="ARBA" id="ARBA00023002"/>
    </source>
</evidence>
<dbReference type="OrthoDB" id="9812811at2"/>
<dbReference type="PROSITE" id="PS51352">
    <property type="entry name" value="THIOREDOXIN_2"/>
    <property type="match status" value="1"/>
</dbReference>
<dbReference type="GO" id="GO:0034599">
    <property type="term" value="P:cellular response to oxidative stress"/>
    <property type="evidence" value="ECO:0007669"/>
    <property type="project" value="TreeGrafter"/>
</dbReference>
<evidence type="ECO:0000256" key="7">
    <source>
        <dbReference type="ARBA" id="ARBA00023284"/>
    </source>
</evidence>
<dbReference type="GO" id="GO:0045454">
    <property type="term" value="P:cell redox homeostasis"/>
    <property type="evidence" value="ECO:0007669"/>
    <property type="project" value="TreeGrafter"/>
</dbReference>
<evidence type="ECO:0000256" key="12">
    <source>
        <dbReference type="SAM" id="MobiDB-lite"/>
    </source>
</evidence>
<dbReference type="AlphaFoldDB" id="A0A5B8U3K0"/>
<reference evidence="14 15" key="1">
    <citation type="journal article" date="2018" name="J. Microbiol.">
        <title>Baekduia soli gen. nov., sp. nov., a novel bacterium isolated from the soil of Baekdu Mountain and proposal of a novel family name, Baekduiaceae fam. nov.</title>
        <authorList>
            <person name="An D.S."/>
            <person name="Siddiqi M.Z."/>
            <person name="Kim K.H."/>
            <person name="Yu H.S."/>
            <person name="Im W.T."/>
        </authorList>
    </citation>
    <scope>NUCLEOTIDE SEQUENCE [LARGE SCALE GENOMIC DNA]</scope>
    <source>
        <strain evidence="14 15">BR7-21</strain>
    </source>
</reference>
<keyword evidence="15" id="KW-1185">Reference proteome</keyword>
<dbReference type="CDD" id="cd03017">
    <property type="entry name" value="PRX_BCP"/>
    <property type="match status" value="1"/>
</dbReference>
<organism evidence="14 15">
    <name type="scientific">Baekduia soli</name>
    <dbReference type="NCBI Taxonomy" id="496014"/>
    <lineage>
        <taxon>Bacteria</taxon>
        <taxon>Bacillati</taxon>
        <taxon>Actinomycetota</taxon>
        <taxon>Thermoleophilia</taxon>
        <taxon>Solirubrobacterales</taxon>
        <taxon>Baekduiaceae</taxon>
        <taxon>Baekduia</taxon>
    </lineage>
</organism>
<evidence type="ECO:0000256" key="11">
    <source>
        <dbReference type="ARBA" id="ARBA00049091"/>
    </source>
</evidence>
<dbReference type="KEGG" id="bsol:FSW04_08600"/>
<dbReference type="InterPro" id="IPR013766">
    <property type="entry name" value="Thioredoxin_domain"/>
</dbReference>
<proteinExistence type="inferred from homology"/>
<keyword evidence="3" id="KW-0575">Peroxidase</keyword>
<keyword evidence="7" id="KW-0676">Redox-active center</keyword>
<evidence type="ECO:0000256" key="2">
    <source>
        <dbReference type="ARBA" id="ARBA00013017"/>
    </source>
</evidence>
<keyword evidence="6" id="KW-1015">Disulfide bond</keyword>
<evidence type="ECO:0000256" key="10">
    <source>
        <dbReference type="ARBA" id="ARBA00041373"/>
    </source>
</evidence>
<dbReference type="GO" id="GO:0008379">
    <property type="term" value="F:thioredoxin peroxidase activity"/>
    <property type="evidence" value="ECO:0007669"/>
    <property type="project" value="TreeGrafter"/>
</dbReference>